<evidence type="ECO:0000313" key="2">
    <source>
        <dbReference type="Proteomes" id="UP001066276"/>
    </source>
</evidence>
<sequence length="161" mass="18067">MASIAHLSLTIEGENDAYQWVPILLCDSVIKIELFSTTADSPAVIEDELSSTTTYLWFQQRNSVEAKLSSGVASERRVRRPLTWSLLSNKGMIDERIGKEYYEGCSGMMFMDDDKVVKKKSGITLDDGTDEGGAGFGRNVEVPMRQKSIRKPLSYLDDFIR</sequence>
<comment type="caution">
    <text evidence="1">The sequence shown here is derived from an EMBL/GenBank/DDBJ whole genome shotgun (WGS) entry which is preliminary data.</text>
</comment>
<dbReference type="Proteomes" id="UP001066276">
    <property type="component" value="Chromosome 5"/>
</dbReference>
<keyword evidence="2" id="KW-1185">Reference proteome</keyword>
<proteinExistence type="predicted"/>
<protein>
    <submittedName>
        <fullName evidence="1">Uncharacterized protein</fullName>
    </submittedName>
</protein>
<gene>
    <name evidence="1" type="ORF">NDU88_010582</name>
</gene>
<reference evidence="1" key="1">
    <citation type="journal article" date="2022" name="bioRxiv">
        <title>Sequencing and chromosome-scale assembly of the giantPleurodeles waltlgenome.</title>
        <authorList>
            <person name="Brown T."/>
            <person name="Elewa A."/>
            <person name="Iarovenko S."/>
            <person name="Subramanian E."/>
            <person name="Araus A.J."/>
            <person name="Petzold A."/>
            <person name="Susuki M."/>
            <person name="Suzuki K.-i.T."/>
            <person name="Hayashi T."/>
            <person name="Toyoda A."/>
            <person name="Oliveira C."/>
            <person name="Osipova E."/>
            <person name="Leigh N.D."/>
            <person name="Simon A."/>
            <person name="Yun M.H."/>
        </authorList>
    </citation>
    <scope>NUCLEOTIDE SEQUENCE</scope>
    <source>
        <strain evidence="1">20211129_DDA</strain>
        <tissue evidence="1">Liver</tissue>
    </source>
</reference>
<dbReference type="EMBL" id="JANPWB010000009">
    <property type="protein sequence ID" value="KAJ1157885.1"/>
    <property type="molecule type" value="Genomic_DNA"/>
</dbReference>
<organism evidence="1 2">
    <name type="scientific">Pleurodeles waltl</name>
    <name type="common">Iberian ribbed newt</name>
    <dbReference type="NCBI Taxonomy" id="8319"/>
    <lineage>
        <taxon>Eukaryota</taxon>
        <taxon>Metazoa</taxon>
        <taxon>Chordata</taxon>
        <taxon>Craniata</taxon>
        <taxon>Vertebrata</taxon>
        <taxon>Euteleostomi</taxon>
        <taxon>Amphibia</taxon>
        <taxon>Batrachia</taxon>
        <taxon>Caudata</taxon>
        <taxon>Salamandroidea</taxon>
        <taxon>Salamandridae</taxon>
        <taxon>Pleurodelinae</taxon>
        <taxon>Pleurodeles</taxon>
    </lineage>
</organism>
<dbReference type="AlphaFoldDB" id="A0AAV7S2B6"/>
<name>A0AAV7S2B6_PLEWA</name>
<accession>A0AAV7S2B6</accession>
<evidence type="ECO:0000313" key="1">
    <source>
        <dbReference type="EMBL" id="KAJ1157885.1"/>
    </source>
</evidence>